<organism evidence="1 2">
    <name type="scientific">Thanatephorus cucumeris (strain AG1-IA)</name>
    <name type="common">Rice sheath blight fungus</name>
    <name type="synonym">Rhizoctonia solani</name>
    <dbReference type="NCBI Taxonomy" id="983506"/>
    <lineage>
        <taxon>Eukaryota</taxon>
        <taxon>Fungi</taxon>
        <taxon>Dikarya</taxon>
        <taxon>Basidiomycota</taxon>
        <taxon>Agaricomycotina</taxon>
        <taxon>Agaricomycetes</taxon>
        <taxon>Cantharellales</taxon>
        <taxon>Ceratobasidiaceae</taxon>
        <taxon>Rhizoctonia</taxon>
        <taxon>Rhizoctonia solani AG-1</taxon>
    </lineage>
</organism>
<reference evidence="1 2" key="1">
    <citation type="journal article" date="2013" name="Nat. Commun.">
        <title>The evolution and pathogenic mechanisms of the rice sheath blight pathogen.</title>
        <authorList>
            <person name="Zheng A."/>
            <person name="Lin R."/>
            <person name="Xu L."/>
            <person name="Qin P."/>
            <person name="Tang C."/>
            <person name="Ai P."/>
            <person name="Zhang D."/>
            <person name="Liu Y."/>
            <person name="Sun Z."/>
            <person name="Feng H."/>
            <person name="Wang Y."/>
            <person name="Chen Y."/>
            <person name="Liang X."/>
            <person name="Fu R."/>
            <person name="Li Q."/>
            <person name="Zhang J."/>
            <person name="Yu X."/>
            <person name="Xie Z."/>
            <person name="Ding L."/>
            <person name="Guan P."/>
            <person name="Tang J."/>
            <person name="Liang Y."/>
            <person name="Wang S."/>
            <person name="Deng Q."/>
            <person name="Li S."/>
            <person name="Zhu J."/>
            <person name="Wang L."/>
            <person name="Liu H."/>
            <person name="Li P."/>
        </authorList>
    </citation>
    <scope>NUCLEOTIDE SEQUENCE [LARGE SCALE GENOMIC DNA]</scope>
    <source>
        <strain evidence="2">AG-1 IA</strain>
    </source>
</reference>
<dbReference type="HOGENOM" id="CLU_2016756_0_0_1"/>
<dbReference type="AlphaFoldDB" id="L8X6W0"/>
<keyword evidence="2" id="KW-1185">Reference proteome</keyword>
<protein>
    <submittedName>
        <fullName evidence="1">Uncharacterized protein</fullName>
    </submittedName>
</protein>
<dbReference type="Proteomes" id="UP000011668">
    <property type="component" value="Unassembled WGS sequence"/>
</dbReference>
<dbReference type="EMBL" id="AFRT01000270">
    <property type="protein sequence ID" value="ELU44822.1"/>
    <property type="molecule type" value="Genomic_DNA"/>
</dbReference>
<evidence type="ECO:0000313" key="2">
    <source>
        <dbReference type="Proteomes" id="UP000011668"/>
    </source>
</evidence>
<evidence type="ECO:0000313" key="1">
    <source>
        <dbReference type="EMBL" id="ELU44822.1"/>
    </source>
</evidence>
<comment type="caution">
    <text evidence="1">The sequence shown here is derived from an EMBL/GenBank/DDBJ whole genome shotgun (WGS) entry which is preliminary data.</text>
</comment>
<name>L8X6W0_THACA</name>
<proteinExistence type="predicted"/>
<accession>L8X6W0</accession>
<sequence length="123" mass="14038">MLAAKSFPPSLPPELEDASDEWPRVLRNLIADRMKYQREDFRTVDRKVVLAVFDICLPTRDFGLSCCKFSLAAFEVYLLRCGLCGAVVGRIVEWVSIQRMVRRKWIFVIICGELSVIDPTAAQ</sequence>
<gene>
    <name evidence="1" type="ORF">AG1IA_01149</name>
</gene>